<evidence type="ECO:0000256" key="1">
    <source>
        <dbReference type="SAM" id="MobiDB-lite"/>
    </source>
</evidence>
<organism evidence="2 3">
    <name type="scientific">Parascaris equorum</name>
    <name type="common">Equine roundworm</name>
    <dbReference type="NCBI Taxonomy" id="6256"/>
    <lineage>
        <taxon>Eukaryota</taxon>
        <taxon>Metazoa</taxon>
        <taxon>Ecdysozoa</taxon>
        <taxon>Nematoda</taxon>
        <taxon>Chromadorea</taxon>
        <taxon>Rhabditida</taxon>
        <taxon>Spirurina</taxon>
        <taxon>Ascaridomorpha</taxon>
        <taxon>Ascaridoidea</taxon>
        <taxon>Ascarididae</taxon>
        <taxon>Parascaris</taxon>
    </lineage>
</organism>
<protein>
    <submittedName>
        <fullName evidence="3">Uncharacterized protein</fullName>
    </submittedName>
</protein>
<proteinExistence type="predicted"/>
<dbReference type="AlphaFoldDB" id="A0A914SB12"/>
<name>A0A914SB12_PAREQ</name>
<evidence type="ECO:0000313" key="3">
    <source>
        <dbReference type="WBParaSite" id="PEQ_0001454901-mRNA-1"/>
    </source>
</evidence>
<reference evidence="3" key="1">
    <citation type="submission" date="2022-11" db="UniProtKB">
        <authorList>
            <consortium name="WormBaseParasite"/>
        </authorList>
    </citation>
    <scope>IDENTIFICATION</scope>
</reference>
<keyword evidence="2" id="KW-1185">Reference proteome</keyword>
<dbReference type="Proteomes" id="UP000887564">
    <property type="component" value="Unplaced"/>
</dbReference>
<evidence type="ECO:0000313" key="2">
    <source>
        <dbReference type="Proteomes" id="UP000887564"/>
    </source>
</evidence>
<accession>A0A914SB12</accession>
<sequence>MEGSGNIVSRADQEGPRTVTPAQNSSSQTEKEALALIFAVQKFHRFLHMDVTSRRRRITNHCYASSEAKKEYPLIVPLIFNSGRRCYSTKISSSNMSTQ</sequence>
<feature type="region of interest" description="Disordered" evidence="1">
    <location>
        <begin position="1"/>
        <end position="29"/>
    </location>
</feature>
<dbReference type="WBParaSite" id="PEQ_0001454901-mRNA-1">
    <property type="protein sequence ID" value="PEQ_0001454901-mRNA-1"/>
    <property type="gene ID" value="PEQ_0001454901"/>
</dbReference>